<name>A0A6L2LM73_TANCI</name>
<dbReference type="GO" id="GO:0003964">
    <property type="term" value="F:RNA-directed DNA polymerase activity"/>
    <property type="evidence" value="ECO:0007669"/>
    <property type="project" value="UniProtKB-KW"/>
</dbReference>
<keyword evidence="2" id="KW-0808">Transferase</keyword>
<evidence type="ECO:0000256" key="1">
    <source>
        <dbReference type="SAM" id="MobiDB-lite"/>
    </source>
</evidence>
<accession>A0A6L2LM73</accession>
<sequence length="212" mass="23302">MKQSWNSSGNNQGRNQFFQGASHGQNPPQAYQASGYQALVHQASIPQLQVVTTTEFTNYMKANDAILKNIFEGYHHSKWKCIQRTIIPTTSSPPKVVEREIEVTKDTMPPTNNGSIKDVQPLVIQIETPILNSEPVVEPIVALEVLGFSMSGNPTPSTGPIVSNSSSTLTPFEDSDFLLEEIDAFLAIDDEPISSEIDGSYYDSEGDILLLE</sequence>
<keyword evidence="2" id="KW-0695">RNA-directed DNA polymerase</keyword>
<proteinExistence type="predicted"/>
<protein>
    <submittedName>
        <fullName evidence="2">Reverse transcriptase domain-containing protein</fullName>
    </submittedName>
</protein>
<dbReference type="AlphaFoldDB" id="A0A6L2LM73"/>
<comment type="caution">
    <text evidence="2">The sequence shown here is derived from an EMBL/GenBank/DDBJ whole genome shotgun (WGS) entry which is preliminary data.</text>
</comment>
<reference evidence="2" key="1">
    <citation type="journal article" date="2019" name="Sci. Rep.">
        <title>Draft genome of Tanacetum cinerariifolium, the natural source of mosquito coil.</title>
        <authorList>
            <person name="Yamashiro T."/>
            <person name="Shiraishi A."/>
            <person name="Satake H."/>
            <person name="Nakayama K."/>
        </authorList>
    </citation>
    <scope>NUCLEOTIDE SEQUENCE</scope>
</reference>
<gene>
    <name evidence="2" type="ORF">Tci_033253</name>
</gene>
<keyword evidence="2" id="KW-0548">Nucleotidyltransferase</keyword>
<organism evidence="2">
    <name type="scientific">Tanacetum cinerariifolium</name>
    <name type="common">Dalmatian daisy</name>
    <name type="synonym">Chrysanthemum cinerariifolium</name>
    <dbReference type="NCBI Taxonomy" id="118510"/>
    <lineage>
        <taxon>Eukaryota</taxon>
        <taxon>Viridiplantae</taxon>
        <taxon>Streptophyta</taxon>
        <taxon>Embryophyta</taxon>
        <taxon>Tracheophyta</taxon>
        <taxon>Spermatophyta</taxon>
        <taxon>Magnoliopsida</taxon>
        <taxon>eudicotyledons</taxon>
        <taxon>Gunneridae</taxon>
        <taxon>Pentapetalae</taxon>
        <taxon>asterids</taxon>
        <taxon>campanulids</taxon>
        <taxon>Asterales</taxon>
        <taxon>Asteraceae</taxon>
        <taxon>Asteroideae</taxon>
        <taxon>Anthemideae</taxon>
        <taxon>Anthemidinae</taxon>
        <taxon>Tanacetum</taxon>
    </lineage>
</organism>
<evidence type="ECO:0000313" key="2">
    <source>
        <dbReference type="EMBL" id="GEU61275.1"/>
    </source>
</evidence>
<dbReference type="EMBL" id="BKCJ010004478">
    <property type="protein sequence ID" value="GEU61275.1"/>
    <property type="molecule type" value="Genomic_DNA"/>
</dbReference>
<feature type="region of interest" description="Disordered" evidence="1">
    <location>
        <begin position="1"/>
        <end position="30"/>
    </location>
</feature>